<feature type="region of interest" description="Disordered" evidence="6">
    <location>
        <begin position="19"/>
        <end position="49"/>
    </location>
</feature>
<dbReference type="KEGG" id="aten:116306841"/>
<dbReference type="Gene3D" id="3.30.70.2970">
    <property type="entry name" value="Protein of unknown function (DUF541), domain 2"/>
    <property type="match status" value="1"/>
</dbReference>
<dbReference type="Gene3D" id="3.30.110.170">
    <property type="entry name" value="Protein of unknown function (DUF541), domain 1"/>
    <property type="match status" value="1"/>
</dbReference>
<sequence>MSCSGSKWFNPAQVFAQFTTSSDKEGSNNSPTGRHGEKNNTEENKVNRREIQITESAEISLPPDKAKVSITCVNSKETVDDVKTSVNRRVDYILHTLKSYHIKENSYKINRILSRSENIYKYEVEIVVEFTDFLKCEEICNLLVEKLDNTVSVSSPVFFHSPSKLESQRCQACVSAVKNAKTKALQVVQMFNQILGPPITIKEDRYEEYVGPVGENIQGDSEKQDRQVQSYSDKITMATVTVCVKVFVVFEIKEKTKIHKRRK</sequence>
<keyword evidence="7" id="KW-1185">Reference proteome</keyword>
<dbReference type="RefSeq" id="XP_031572825.1">
    <property type="nucleotide sequence ID" value="XM_031716965.1"/>
</dbReference>
<proteinExistence type="inferred from homology"/>
<comment type="subcellular location">
    <subcellularLocation>
        <location evidence="2">Cytoplasm</location>
    </subcellularLocation>
    <subcellularLocation>
        <location evidence="1">Nucleus</location>
    </subcellularLocation>
</comment>
<keyword evidence="5" id="KW-0539">Nucleus</keyword>
<dbReference type="OrthoDB" id="6365554at2759"/>
<dbReference type="InterPro" id="IPR030312">
    <property type="entry name" value="IRAK1BP1"/>
</dbReference>
<evidence type="ECO:0000313" key="8">
    <source>
        <dbReference type="RefSeq" id="XP_031572825.1"/>
    </source>
</evidence>
<dbReference type="InterPro" id="IPR007497">
    <property type="entry name" value="SIMPL/DUF541"/>
</dbReference>
<dbReference type="Pfam" id="PF04402">
    <property type="entry name" value="SIMPL"/>
    <property type="match status" value="1"/>
</dbReference>
<evidence type="ECO:0000256" key="5">
    <source>
        <dbReference type="ARBA" id="ARBA00023242"/>
    </source>
</evidence>
<feature type="compositionally biased region" description="Basic and acidic residues" evidence="6">
    <location>
        <begin position="34"/>
        <end position="49"/>
    </location>
</feature>
<evidence type="ECO:0000256" key="2">
    <source>
        <dbReference type="ARBA" id="ARBA00004496"/>
    </source>
</evidence>
<dbReference type="GO" id="GO:0006955">
    <property type="term" value="P:immune response"/>
    <property type="evidence" value="ECO:0007669"/>
    <property type="project" value="InterPro"/>
</dbReference>
<gene>
    <name evidence="8" type="primary">LOC116306841</name>
</gene>
<evidence type="ECO:0000256" key="6">
    <source>
        <dbReference type="SAM" id="MobiDB-lite"/>
    </source>
</evidence>
<dbReference type="InParanoid" id="A0A6P8J649"/>
<protein>
    <submittedName>
        <fullName evidence="8">Interleukin-1 receptor-associated kinase 1-binding protein 1 homolog</fullName>
    </submittedName>
</protein>
<evidence type="ECO:0000256" key="4">
    <source>
        <dbReference type="ARBA" id="ARBA00022490"/>
    </source>
</evidence>
<dbReference type="AlphaFoldDB" id="A0A6P8J649"/>
<dbReference type="GeneID" id="116306841"/>
<dbReference type="GO" id="GO:0043123">
    <property type="term" value="P:positive regulation of canonical NF-kappaB signal transduction"/>
    <property type="evidence" value="ECO:0007669"/>
    <property type="project" value="InterPro"/>
</dbReference>
<keyword evidence="8" id="KW-0418">Kinase</keyword>
<accession>A0A6P8J649</accession>
<keyword evidence="8" id="KW-0675">Receptor</keyword>
<dbReference type="GO" id="GO:0005737">
    <property type="term" value="C:cytoplasm"/>
    <property type="evidence" value="ECO:0007669"/>
    <property type="project" value="UniProtKB-SubCell"/>
</dbReference>
<keyword evidence="8" id="KW-0808">Transferase</keyword>
<dbReference type="GO" id="GO:0016301">
    <property type="term" value="F:kinase activity"/>
    <property type="evidence" value="ECO:0007669"/>
    <property type="project" value="UniProtKB-KW"/>
</dbReference>
<comment type="similarity">
    <text evidence="3">Belongs to the IRAK1BP1 family.</text>
</comment>
<dbReference type="PANTHER" id="PTHR18842">
    <property type="entry name" value="INTERLEUKIN-1 RECEPTOR-ASSOCIATED KINASE 1-BINDING PROTEIN 1"/>
    <property type="match status" value="1"/>
</dbReference>
<evidence type="ECO:0000313" key="7">
    <source>
        <dbReference type="Proteomes" id="UP000515163"/>
    </source>
</evidence>
<dbReference type="PANTHER" id="PTHR18842:SF2">
    <property type="entry name" value="INTERLEUKIN-1 RECEPTOR-ASSOCIATED KINASE 1-BINDING PROTEIN 1"/>
    <property type="match status" value="1"/>
</dbReference>
<keyword evidence="4" id="KW-0963">Cytoplasm</keyword>
<dbReference type="GO" id="GO:0005634">
    <property type="term" value="C:nucleus"/>
    <property type="evidence" value="ECO:0007669"/>
    <property type="project" value="UniProtKB-SubCell"/>
</dbReference>
<name>A0A6P8J649_ACTTE</name>
<evidence type="ECO:0000256" key="3">
    <source>
        <dbReference type="ARBA" id="ARBA00005509"/>
    </source>
</evidence>
<dbReference type="Proteomes" id="UP000515163">
    <property type="component" value="Unplaced"/>
</dbReference>
<feature type="compositionally biased region" description="Polar residues" evidence="6">
    <location>
        <begin position="19"/>
        <end position="32"/>
    </location>
</feature>
<evidence type="ECO:0000256" key="1">
    <source>
        <dbReference type="ARBA" id="ARBA00004123"/>
    </source>
</evidence>
<reference evidence="8" key="1">
    <citation type="submission" date="2025-08" db="UniProtKB">
        <authorList>
            <consortium name="RefSeq"/>
        </authorList>
    </citation>
    <scope>IDENTIFICATION</scope>
    <source>
        <tissue evidence="8">Tentacle</tissue>
    </source>
</reference>
<dbReference type="FunCoup" id="A0A6P8J649">
    <property type="interactions" value="241"/>
</dbReference>
<organism evidence="7 8">
    <name type="scientific">Actinia tenebrosa</name>
    <name type="common">Australian red waratah sea anemone</name>
    <dbReference type="NCBI Taxonomy" id="6105"/>
    <lineage>
        <taxon>Eukaryota</taxon>
        <taxon>Metazoa</taxon>
        <taxon>Cnidaria</taxon>
        <taxon>Anthozoa</taxon>
        <taxon>Hexacorallia</taxon>
        <taxon>Actiniaria</taxon>
        <taxon>Actiniidae</taxon>
        <taxon>Actinia</taxon>
    </lineage>
</organism>